<dbReference type="Gene3D" id="3.40.50.300">
    <property type="entry name" value="P-loop containing nucleotide triphosphate hydrolases"/>
    <property type="match status" value="1"/>
</dbReference>
<dbReference type="InterPro" id="IPR027417">
    <property type="entry name" value="P-loop_NTPase"/>
</dbReference>
<sequence>MQIIKKLIHGRKASPTPSTQLCSSSPTVTDLKPGLGVNAPQPKQNKALQKAIERHLDDLPTGEKDEFLCGVNEITEDLLLSRIKQYDDSHKSRSRTRSHAESVQRVLRCIDRFMASITIATGANPNPASIVVGVARGLLDVAIAFVTFFTRLTDMLSRLADYLGPLAQYTLTDDETVVQHTADAYGDMLQFLRQARRVFLDNGVARRGVSVFTFIRLQWSPFEEEFEGIENSFRHHVRVLHEYANAAQLKISQEIMSSILSAVWEKKTDNFGIEKQQFLRWLVAPDFEARHLDNYDKKHPGTAEWIICTNEYTRWSRQTGPALLWRYGQPGVGKSVITSNITEHICNENALSDGIGIAYIYYDYRHESLGDHRRVILSVLKQLCRQVAVIPESLLSYMRESRDPVSVATKEYYSLITGHFNQVILIIDALDECP</sequence>
<dbReference type="PANTHER" id="PTHR10039">
    <property type="entry name" value="AMELOGENIN"/>
    <property type="match status" value="1"/>
</dbReference>
<dbReference type="InterPro" id="IPR056884">
    <property type="entry name" value="NPHP3-like_N"/>
</dbReference>
<protein>
    <recommendedName>
        <fullName evidence="2">Nephrocystin 3-like N-terminal domain-containing protein</fullName>
    </recommendedName>
</protein>
<dbReference type="AlphaFoldDB" id="A0A319F5V6"/>
<keyword evidence="4" id="KW-1185">Reference proteome</keyword>
<dbReference type="Proteomes" id="UP000248423">
    <property type="component" value="Unassembled WGS sequence"/>
</dbReference>
<accession>A0A319F5V6</accession>
<dbReference type="STRING" id="1448318.A0A319F5V6"/>
<evidence type="ECO:0000313" key="4">
    <source>
        <dbReference type="Proteomes" id="UP000248423"/>
    </source>
</evidence>
<evidence type="ECO:0000313" key="3">
    <source>
        <dbReference type="EMBL" id="PYI11219.1"/>
    </source>
</evidence>
<organism evidence="3 4">
    <name type="scientific">Aspergillus sclerotiicarbonarius (strain CBS 121057 / IBT 28362)</name>
    <dbReference type="NCBI Taxonomy" id="1448318"/>
    <lineage>
        <taxon>Eukaryota</taxon>
        <taxon>Fungi</taxon>
        <taxon>Dikarya</taxon>
        <taxon>Ascomycota</taxon>
        <taxon>Pezizomycotina</taxon>
        <taxon>Eurotiomycetes</taxon>
        <taxon>Eurotiomycetidae</taxon>
        <taxon>Eurotiales</taxon>
        <taxon>Aspergillaceae</taxon>
        <taxon>Aspergillus</taxon>
        <taxon>Aspergillus subgen. Circumdati</taxon>
    </lineage>
</organism>
<dbReference type="PANTHER" id="PTHR10039:SF15">
    <property type="entry name" value="NACHT DOMAIN-CONTAINING PROTEIN"/>
    <property type="match status" value="1"/>
</dbReference>
<dbReference type="OrthoDB" id="7464126at2759"/>
<evidence type="ECO:0000259" key="2">
    <source>
        <dbReference type="Pfam" id="PF24883"/>
    </source>
</evidence>
<reference evidence="3 4" key="1">
    <citation type="submission" date="2018-02" db="EMBL/GenBank/DDBJ databases">
        <title>The genomes of Aspergillus section Nigri reveals drivers in fungal speciation.</title>
        <authorList>
            <consortium name="DOE Joint Genome Institute"/>
            <person name="Vesth T.C."/>
            <person name="Nybo J."/>
            <person name="Theobald S."/>
            <person name="Brandl J."/>
            <person name="Frisvad J.C."/>
            <person name="Nielsen K.F."/>
            <person name="Lyhne E.K."/>
            <person name="Kogle M.E."/>
            <person name="Kuo A."/>
            <person name="Riley R."/>
            <person name="Clum A."/>
            <person name="Nolan M."/>
            <person name="Lipzen A."/>
            <person name="Salamov A."/>
            <person name="Henrissat B."/>
            <person name="Wiebenga A."/>
            <person name="De vries R.P."/>
            <person name="Grigoriev I.V."/>
            <person name="Mortensen U.H."/>
            <person name="Andersen M.R."/>
            <person name="Baker S.E."/>
        </authorList>
    </citation>
    <scope>NUCLEOTIDE SEQUENCE [LARGE SCALE GENOMIC DNA]</scope>
    <source>
        <strain evidence="3 4">CBS 121057</strain>
    </source>
</reference>
<evidence type="ECO:0000256" key="1">
    <source>
        <dbReference type="ARBA" id="ARBA00022737"/>
    </source>
</evidence>
<keyword evidence="1" id="KW-0677">Repeat</keyword>
<proteinExistence type="predicted"/>
<dbReference type="VEuPathDB" id="FungiDB:BO78DRAFT_413691"/>
<dbReference type="EMBL" id="KZ826318">
    <property type="protein sequence ID" value="PYI11219.1"/>
    <property type="molecule type" value="Genomic_DNA"/>
</dbReference>
<gene>
    <name evidence="3" type="ORF">BO78DRAFT_413691</name>
</gene>
<dbReference type="Pfam" id="PF24883">
    <property type="entry name" value="NPHP3_N"/>
    <property type="match status" value="1"/>
</dbReference>
<feature type="domain" description="Nephrocystin 3-like N-terminal" evidence="2">
    <location>
        <begin position="301"/>
        <end position="433"/>
    </location>
</feature>
<name>A0A319F5V6_ASPSB</name>